<feature type="transmembrane region" description="Helical" evidence="1">
    <location>
        <begin position="47"/>
        <end position="65"/>
    </location>
</feature>
<name>A0A366XTS3_9BACI</name>
<evidence type="ECO:0000256" key="1">
    <source>
        <dbReference type="SAM" id="Phobius"/>
    </source>
</evidence>
<keyword evidence="1" id="KW-1133">Transmembrane helix</keyword>
<dbReference type="GO" id="GO:0004722">
    <property type="term" value="F:protein serine/threonine phosphatase activity"/>
    <property type="evidence" value="ECO:0007669"/>
    <property type="project" value="InterPro"/>
</dbReference>
<keyword evidence="5" id="KW-1185">Reference proteome</keyword>
<sequence length="334" mass="37703">MKFKTISLFTVFLYTSSAFSCAASELTPIHLSTLERFQSFIQKTPLSFYVILALAVVLLFSLMRWRRIRTSSSNQHDKKAAAFITPGNAQHIGARTEQQDAFAFSDLTDYETIKKFGVLSIVADGMGGLSGGREASQTAVQTFLYTYLNSTFETIEERLDDALYTANKAVYELSLQKELQGQMGTTLIAAVIKDQYLYWRSAGDSRIYLYRQQNLTQLTKDHIYGTKLDQKAADGEITTEEAANHPERNYLTSFLGLETIPEIDRQHTPLILLPEDRVMLCSDGLYGRLTELEMINHLHFNPQEAADKLLQSVLRKQHPKQDNVTAAILGYQTS</sequence>
<dbReference type="SMART" id="SM00332">
    <property type="entry name" value="PP2Cc"/>
    <property type="match status" value="1"/>
</dbReference>
<dbReference type="SUPFAM" id="SSF81606">
    <property type="entry name" value="PP2C-like"/>
    <property type="match status" value="1"/>
</dbReference>
<evidence type="ECO:0000313" key="4">
    <source>
        <dbReference type="EMBL" id="RBW68948.1"/>
    </source>
</evidence>
<dbReference type="PROSITE" id="PS51746">
    <property type="entry name" value="PPM_2"/>
    <property type="match status" value="1"/>
</dbReference>
<feature type="domain" description="PPM-type phosphatase" evidence="3">
    <location>
        <begin position="107"/>
        <end position="331"/>
    </location>
</feature>
<keyword evidence="1" id="KW-0812">Transmembrane</keyword>
<dbReference type="InterPro" id="IPR001932">
    <property type="entry name" value="PPM-type_phosphatase-like_dom"/>
</dbReference>
<evidence type="ECO:0000259" key="3">
    <source>
        <dbReference type="PROSITE" id="PS51746"/>
    </source>
</evidence>
<keyword evidence="2" id="KW-0732">Signal</keyword>
<dbReference type="RefSeq" id="WP_113806597.1">
    <property type="nucleotide sequence ID" value="NZ_QOCW01000014.1"/>
</dbReference>
<dbReference type="PANTHER" id="PTHR47992">
    <property type="entry name" value="PROTEIN PHOSPHATASE"/>
    <property type="match status" value="1"/>
</dbReference>
<dbReference type="SMART" id="SM00331">
    <property type="entry name" value="PP2C_SIG"/>
    <property type="match status" value="1"/>
</dbReference>
<dbReference type="EMBL" id="QOCW01000014">
    <property type="protein sequence ID" value="RBW68948.1"/>
    <property type="molecule type" value="Genomic_DNA"/>
</dbReference>
<keyword evidence="1" id="KW-0472">Membrane</keyword>
<dbReference type="Pfam" id="PF13672">
    <property type="entry name" value="PP2C_2"/>
    <property type="match status" value="1"/>
</dbReference>
<evidence type="ECO:0000256" key="2">
    <source>
        <dbReference type="SAM" id="SignalP"/>
    </source>
</evidence>
<proteinExistence type="predicted"/>
<dbReference type="PROSITE" id="PS51257">
    <property type="entry name" value="PROKAR_LIPOPROTEIN"/>
    <property type="match status" value="1"/>
</dbReference>
<dbReference type="Gene3D" id="3.60.40.10">
    <property type="entry name" value="PPM-type phosphatase domain"/>
    <property type="match status" value="1"/>
</dbReference>
<reference evidence="4 5" key="1">
    <citation type="submission" date="2018-07" db="EMBL/GenBank/DDBJ databases">
        <title>Lottiidibacillus patelloidae gen. nov., sp. nov., isolated from the intestinal tract of a marine limpet and the reclassification of B. taeanensis BH030017T, B. algicola KMM 3737T and B. hwajinpoensis SW-72T as genus Lottiidibacillus.</title>
        <authorList>
            <person name="Liu R."/>
            <person name="Huang Z."/>
        </authorList>
    </citation>
    <scope>NUCLEOTIDE SEQUENCE [LARGE SCALE GENOMIC DNA]</scope>
    <source>
        <strain evidence="4 5">BH030017</strain>
    </source>
</reference>
<comment type="caution">
    <text evidence="4">The sequence shown here is derived from an EMBL/GenBank/DDBJ whole genome shotgun (WGS) entry which is preliminary data.</text>
</comment>
<dbReference type="Proteomes" id="UP000253314">
    <property type="component" value="Unassembled WGS sequence"/>
</dbReference>
<dbReference type="InterPro" id="IPR015655">
    <property type="entry name" value="PP2C"/>
</dbReference>
<dbReference type="InterPro" id="IPR036457">
    <property type="entry name" value="PPM-type-like_dom_sf"/>
</dbReference>
<dbReference type="AlphaFoldDB" id="A0A366XTS3"/>
<feature type="signal peptide" evidence="2">
    <location>
        <begin position="1"/>
        <end position="22"/>
    </location>
</feature>
<organism evidence="4 5">
    <name type="scientific">Bacillus taeanensis</name>
    <dbReference type="NCBI Taxonomy" id="273032"/>
    <lineage>
        <taxon>Bacteria</taxon>
        <taxon>Bacillati</taxon>
        <taxon>Bacillota</taxon>
        <taxon>Bacilli</taxon>
        <taxon>Bacillales</taxon>
        <taxon>Bacillaceae</taxon>
        <taxon>Bacillus</taxon>
    </lineage>
</organism>
<accession>A0A366XTS3</accession>
<protein>
    <submittedName>
        <fullName evidence="4">Serine/threonine protein phosphatase</fullName>
    </submittedName>
</protein>
<dbReference type="OrthoDB" id="9801841at2"/>
<feature type="chain" id="PRO_5016588325" evidence="2">
    <location>
        <begin position="23"/>
        <end position="334"/>
    </location>
</feature>
<evidence type="ECO:0000313" key="5">
    <source>
        <dbReference type="Proteomes" id="UP000253314"/>
    </source>
</evidence>
<dbReference type="CDD" id="cd00143">
    <property type="entry name" value="PP2Cc"/>
    <property type="match status" value="1"/>
</dbReference>
<gene>
    <name evidence="4" type="ORF">DS031_13480</name>
</gene>